<dbReference type="PANTHER" id="PTHR30055:SF226">
    <property type="entry name" value="HTH-TYPE TRANSCRIPTIONAL REGULATOR PKSA"/>
    <property type="match status" value="1"/>
</dbReference>
<dbReference type="InterPro" id="IPR036271">
    <property type="entry name" value="Tet_transcr_reg_TetR-rel_C_sf"/>
</dbReference>
<dbReference type="SUPFAM" id="SSF46689">
    <property type="entry name" value="Homeodomain-like"/>
    <property type="match status" value="1"/>
</dbReference>
<dbReference type="Gene3D" id="1.10.357.10">
    <property type="entry name" value="Tetracycline Repressor, domain 2"/>
    <property type="match status" value="1"/>
</dbReference>
<evidence type="ECO:0000313" key="4">
    <source>
        <dbReference type="EMBL" id="SFK71869.1"/>
    </source>
</evidence>
<name>A0A1I4BUX9_9HYPH</name>
<dbReference type="SUPFAM" id="SSF48498">
    <property type="entry name" value="Tetracyclin repressor-like, C-terminal domain"/>
    <property type="match status" value="1"/>
</dbReference>
<sequence>MLQGKQKRAQETRQRILVAATNLFNEGNFNAVSTESIAEQANVSKGTLFAHFGDKLGLFAEIGLKELKTCVDRCQEAAKSSPLNGRDLLNQSLMEILEYFENQPEFLRIFIDVAGWEKGTRAENFVNVAISIDTLFQSIVERGQQDKSIRPIDPKLGAVSVRAFMIHVAIGRVCGEYKDTQEQHAEVQKLLSLVL</sequence>
<evidence type="ECO:0000256" key="2">
    <source>
        <dbReference type="PROSITE-ProRule" id="PRU00335"/>
    </source>
</evidence>
<proteinExistence type="predicted"/>
<evidence type="ECO:0000256" key="1">
    <source>
        <dbReference type="ARBA" id="ARBA00023125"/>
    </source>
</evidence>
<dbReference type="Pfam" id="PF00440">
    <property type="entry name" value="TetR_N"/>
    <property type="match status" value="1"/>
</dbReference>
<accession>A0A1I4BUX9</accession>
<dbReference type="InterPro" id="IPR001647">
    <property type="entry name" value="HTH_TetR"/>
</dbReference>
<feature type="DNA-binding region" description="H-T-H motif" evidence="2">
    <location>
        <begin position="33"/>
        <end position="52"/>
    </location>
</feature>
<dbReference type="EMBL" id="FOSK01000008">
    <property type="protein sequence ID" value="SFK71869.1"/>
    <property type="molecule type" value="Genomic_DNA"/>
</dbReference>
<dbReference type="PROSITE" id="PS50977">
    <property type="entry name" value="HTH_TETR_2"/>
    <property type="match status" value="1"/>
</dbReference>
<comment type="caution">
    <text evidence="4">The sequence shown here is derived from an EMBL/GenBank/DDBJ whole genome shotgun (WGS) entry which is preliminary data.</text>
</comment>
<dbReference type="PANTHER" id="PTHR30055">
    <property type="entry name" value="HTH-TYPE TRANSCRIPTIONAL REGULATOR RUTR"/>
    <property type="match status" value="1"/>
</dbReference>
<keyword evidence="5" id="KW-1185">Reference proteome</keyword>
<dbReference type="InterPro" id="IPR009057">
    <property type="entry name" value="Homeodomain-like_sf"/>
</dbReference>
<dbReference type="PRINTS" id="PR00455">
    <property type="entry name" value="HTHTETR"/>
</dbReference>
<protein>
    <submittedName>
        <fullName evidence="4">Transcriptional regulator, TetR family</fullName>
    </submittedName>
</protein>
<organism evidence="4 5">
    <name type="scientific">Pseudovibrio ascidiaceicola</name>
    <dbReference type="NCBI Taxonomy" id="285279"/>
    <lineage>
        <taxon>Bacteria</taxon>
        <taxon>Pseudomonadati</taxon>
        <taxon>Pseudomonadota</taxon>
        <taxon>Alphaproteobacteria</taxon>
        <taxon>Hyphomicrobiales</taxon>
        <taxon>Stappiaceae</taxon>
        <taxon>Pseudovibrio</taxon>
    </lineage>
</organism>
<dbReference type="InterPro" id="IPR050109">
    <property type="entry name" value="HTH-type_TetR-like_transc_reg"/>
</dbReference>
<dbReference type="Proteomes" id="UP000199598">
    <property type="component" value="Unassembled WGS sequence"/>
</dbReference>
<gene>
    <name evidence="4" type="ORF">SAMN04488518_108138</name>
</gene>
<reference evidence="4 5" key="1">
    <citation type="submission" date="2016-10" db="EMBL/GenBank/DDBJ databases">
        <authorList>
            <person name="Varghese N."/>
            <person name="Submissions S."/>
        </authorList>
    </citation>
    <scope>NUCLEOTIDE SEQUENCE [LARGE SCALE GENOMIC DNA]</scope>
    <source>
        <strain evidence="4 5">DSM 16392</strain>
    </source>
</reference>
<evidence type="ECO:0000259" key="3">
    <source>
        <dbReference type="PROSITE" id="PS50977"/>
    </source>
</evidence>
<feature type="domain" description="HTH tetR-type" evidence="3">
    <location>
        <begin position="10"/>
        <end position="70"/>
    </location>
</feature>
<dbReference type="RefSeq" id="WP_093520944.1">
    <property type="nucleotide sequence ID" value="NZ_FOSK01000008.1"/>
</dbReference>
<keyword evidence="1 2" id="KW-0238">DNA-binding</keyword>
<evidence type="ECO:0000313" key="5">
    <source>
        <dbReference type="Proteomes" id="UP000199598"/>
    </source>
</evidence>